<keyword evidence="1" id="KW-0808">Transferase</keyword>
<proteinExistence type="predicted"/>
<feature type="compositionally biased region" description="Low complexity" evidence="3">
    <location>
        <begin position="1531"/>
        <end position="1545"/>
    </location>
</feature>
<evidence type="ECO:0000259" key="4">
    <source>
        <dbReference type="PROSITE" id="PS50127"/>
    </source>
</evidence>
<accession>A0AAD4RAX8</accession>
<feature type="region of interest" description="Disordered" evidence="3">
    <location>
        <begin position="1526"/>
        <end position="1545"/>
    </location>
</feature>
<dbReference type="GO" id="GO:0043066">
    <property type="term" value="P:negative regulation of apoptotic process"/>
    <property type="evidence" value="ECO:0007669"/>
    <property type="project" value="TreeGrafter"/>
</dbReference>
<dbReference type="InterPro" id="IPR016024">
    <property type="entry name" value="ARM-type_fold"/>
</dbReference>
<evidence type="ECO:0000256" key="3">
    <source>
        <dbReference type="SAM" id="MobiDB-lite"/>
    </source>
</evidence>
<evidence type="ECO:0000313" key="5">
    <source>
        <dbReference type="EMBL" id="KAI1728838.1"/>
    </source>
</evidence>
<dbReference type="SMART" id="SM00212">
    <property type="entry name" value="UBCc"/>
    <property type="match status" value="1"/>
</dbReference>
<dbReference type="InterPro" id="IPR016135">
    <property type="entry name" value="UBQ-conjugating_enzyme/RWD"/>
</dbReference>
<feature type="region of interest" description="Disordered" evidence="3">
    <location>
        <begin position="1962"/>
        <end position="1995"/>
    </location>
</feature>
<keyword evidence="2" id="KW-0833">Ubl conjugation pathway</keyword>
<protein>
    <submittedName>
        <fullName evidence="5">Ubiquitin-conjugating enzyme domain-containing protein</fullName>
    </submittedName>
</protein>
<feature type="domain" description="UBC core" evidence="4">
    <location>
        <begin position="2301"/>
        <end position="2468"/>
    </location>
</feature>
<reference evidence="5" key="1">
    <citation type="submission" date="2022-01" db="EMBL/GenBank/DDBJ databases">
        <title>Genome Sequence Resource for Two Populations of Ditylenchus destructor, the Migratory Endoparasitic Phytonematode.</title>
        <authorList>
            <person name="Zhang H."/>
            <person name="Lin R."/>
            <person name="Xie B."/>
        </authorList>
    </citation>
    <scope>NUCLEOTIDE SEQUENCE</scope>
    <source>
        <strain evidence="5">BazhouSP</strain>
    </source>
</reference>
<dbReference type="SUPFAM" id="SSF54495">
    <property type="entry name" value="UBC-like"/>
    <property type="match status" value="1"/>
</dbReference>
<dbReference type="GO" id="GO:0004869">
    <property type="term" value="F:cysteine-type endopeptidase inhibitor activity"/>
    <property type="evidence" value="ECO:0007669"/>
    <property type="project" value="TreeGrafter"/>
</dbReference>
<evidence type="ECO:0000256" key="2">
    <source>
        <dbReference type="ARBA" id="ARBA00022786"/>
    </source>
</evidence>
<evidence type="ECO:0000313" key="6">
    <source>
        <dbReference type="Proteomes" id="UP001201812"/>
    </source>
</evidence>
<comment type="caution">
    <text evidence="5">The sequence shown here is derived from an EMBL/GenBank/DDBJ whole genome shotgun (WGS) entry which is preliminary data.</text>
</comment>
<sequence>MLGLRSLRSLRPRRENQYWVGFVKISAAFGGLDKHYHHAAASRPRGHTVGALDLARERRALLNAKQSHCRNSSPLFDSSVPSLSESAISALMTFAVQYQLMDELLWSQILKALNFSIREAPTLVTHVSTLPAFQPFLEAFCGGSLNKFNTFATESSYGPAVDRAFGHFIELLLKHPSTEMLNTIIDTLISVFSKDTRFGFGPCPVDALVELTEKLTSSTSNFIQTCDVNRLARLYEIIIRFTKEYMAAFVKKDPRSQEERQFCLGYSSSTANHPANMCFRCVSPGSETGDDPSSKLPPTMTSNLEQQHQTLKKVLEIAKQSFPTDLESLFQEDKPQSKKQSTFTGPKPAKSYVSLFQDYGSKESPASSKQSNLANELSLTSMDIDDLGGLESNMDDYMSGVSTAMRLRKELCTSLLESHHQSIYDSLDILFNCRSAIPRLEEISVENWKVVTVADMVLYSMLMISQSIGDYSTEAKKFLKLIIYRLRQCHGVRLHHRFAAQNAVSSSVKMEKAVSDPSQAEYGPKREQTHTLGAEPPLELSSPIAFLLIRLIHELMRKRLFMELGGHLFVAEQLQKSIVACTGNTWPPLHAHNSMSFAQLNRQLNAMTNHISGNQSSTDQQIEMVAKPANDPKVVDNLLNFAPLCTATSSSAMAHHLNSLLQNNVQHRKSRNPQWNYHFSGKEQWLDVTLTLPYPILLSEVVIKPHSSNLMNSPSAVQVEVCSDPANSSWSPVRCPMSTLGLNRIAVPTSSYRNPVNAVRIYMKKPPESNNLGLMQIMILGKSSASLVSPNGSNSRANRDLMHWLCVFNKLCLVNPPVWNYAPRLPQALTKLFLNRPHPPDIYGLLHHVLLNIDYKSNKTSNVSVVNLIIDYIASGGLLCSQVYSSLAELLVTFCALSTPTGRPTHVNHAMAIARQRQLLKGIATMLEHFRPSLPTSETSGEDYLFVGSPDLRFQSMKALSMLMWAAACVLWKNISESSMRYDTIAMCLDLGPSMLRALAHLAADESDTTSQIAASWLLCSLVRAVPTHLNELLQFYKCSNKEEIESNTSAMFALRRICQSGTAVEHLKSQGLLTKWLQRAVQICQDTKLNKSKMAELCSIVGCLGSLSMIDSILHFLEGSEGGSFVQQLLRFVVVQSSQNTKLVKRADADTTSIFLAANAQLVKLQDSLLGLLKRCVSCSNSHRARTAQYLCDLLKSPDAVISTVSSNHFDKFKMKHKLNPTLLKIIHQLVLEDEKIIVRFTDVVSSPENTTEDGTESPSTTYSLEDRMLHPLFGCNPQDRVVDIPLYTQLDELLPKTPVTPSIHNRRRRATGVDGELQHYSSMGGFGYTDIDEVSDFENFNFMSSDWNYGMPPYTSSGFCSGRPNQQKKSTTPTESTAQFLCDSYSQQHALKGKWTIGALFEGILFSQRRDHRSEGLNTHLYEMNLPNEVHEFNDGYCTITLKMSEKTSSMPVIKPMDSPCTSQDGMQSQVPLMTEFLENSHSNISTLQHFAHSGGLYELSLHLHPYDTLCQLKDTARKLMSSDKLHSEISSQQGGTSSSQVSEITHGLMLAVTSAWEVLQKGAGPECESAEQHNEFDIEEQGADVLGTQDPAMQTQNDFSEPFIGETSMESEENSGAEIQMTPLSSASAMGGPMFDIALMPSSSQIVPLFDFEMVDIPISATMDDWDNNNSPFGPTWPGNVVSMDLPPPPSDHGMPSTGVLKSAMKSTNNSGAGGRFWPESSGAPSPHVISTLGLLLRLDSYAELFVVLDRAKAKKLLQFALNISNQEKSVSDLVAGLRPAPQTGLHPVSAGEDESGEPIWVSEHWPGSSAISGDKRTPTSYKYAKNTAYLRYSSFDEYGRPRKDPAEVDALQQLSLFPFLVLEKLLNSYSVEGVGAGRAFFIRQRALELGVVDVLLICLAHFAHQQRNSPVPNGGRQHSQHMVQIIGHLLTANSCIEALREACAASAAIQRQSADPYGYGPTAPTSSSAAAGQAAKTTTTSTSHQSNQPNYWAKGTGFGSGTTQQQWNVNQHIAKRKQDEENVACVLNIIRAFIQPQLKADDAALISRLIKVHSKATTEEKEDDKSSTGEALPEQSTTIIYGEVLNLLRESCICRALHSYLMNDSVLDISKHVGVCEAVIALVHALAHAPPVTLFLTPQIGESETQQTVGRNILVQLTSLNKHIDIYLSKLNKQSKAEHTPQDVDDPEVQASDEEGLANLLELGRAACEAIKKKVQILDEKESKSMESTRENAGAPVDSMHLCLGDPRATENIYCNAMKPLQFESISFYNDDGTTLKIPYHYSSSLQPVGQTAGMAKRMRRLAQEIVTLSSSLPLSASSSVFIRASEERLDAMKVLITGPEDTPYSNGCFEFDVCFPPDFPNSPMMINLETTGNHTVRFNPNLYDDGKVCLSVLNTWRGRPEERWNPDTSTFLQVIVSIQSLILVNEPYFNEPGYERWRNTPAGQQASREYDANIRQQSVRWAMIEQIRHPSKAFADVVQRHFWLKRDQICEQVEEWIRETQAHVDSKVDSSKTLPTYLAGLKRQFAFLKEEFSRMKPPSGLEQYQSINFPSHQPTSPPQHNNARVTASDELTSPDNNLVQEQLEARDNETVESDITWKLVPVDLDTNTDTSNEAGGGVIVHASQAS</sequence>
<organism evidence="5 6">
    <name type="scientific">Ditylenchus destructor</name>
    <dbReference type="NCBI Taxonomy" id="166010"/>
    <lineage>
        <taxon>Eukaryota</taxon>
        <taxon>Metazoa</taxon>
        <taxon>Ecdysozoa</taxon>
        <taxon>Nematoda</taxon>
        <taxon>Chromadorea</taxon>
        <taxon>Rhabditida</taxon>
        <taxon>Tylenchina</taxon>
        <taxon>Tylenchomorpha</taxon>
        <taxon>Sphaerularioidea</taxon>
        <taxon>Anguinidae</taxon>
        <taxon>Anguininae</taxon>
        <taxon>Ditylenchus</taxon>
    </lineage>
</organism>
<gene>
    <name evidence="5" type="ORF">DdX_01041</name>
</gene>
<dbReference type="PANTHER" id="PTHR46116:SF39">
    <property type="entry name" value="BACULOVIRAL IAP REPEAT-CONTAINING PROTEIN 6"/>
    <property type="match status" value="1"/>
</dbReference>
<dbReference type="Proteomes" id="UP001201812">
    <property type="component" value="Unassembled WGS sequence"/>
</dbReference>
<dbReference type="PANTHER" id="PTHR46116">
    <property type="entry name" value="(E3-INDEPENDENT) E2 UBIQUITIN-CONJUGATING ENZYME"/>
    <property type="match status" value="1"/>
</dbReference>
<feature type="region of interest" description="Disordered" evidence="3">
    <location>
        <begin position="2543"/>
        <end position="2569"/>
    </location>
</feature>
<dbReference type="EMBL" id="JAKKPZ010000001">
    <property type="protein sequence ID" value="KAI1728838.1"/>
    <property type="molecule type" value="Genomic_DNA"/>
</dbReference>
<keyword evidence="6" id="KW-1185">Reference proteome</keyword>
<dbReference type="InterPro" id="IPR000608">
    <property type="entry name" value="UBC"/>
</dbReference>
<dbReference type="GO" id="GO:0016740">
    <property type="term" value="F:transferase activity"/>
    <property type="evidence" value="ECO:0007669"/>
    <property type="project" value="UniProtKB-KW"/>
</dbReference>
<feature type="compositionally biased region" description="Low complexity" evidence="3">
    <location>
        <begin position="1964"/>
        <end position="1990"/>
    </location>
</feature>
<dbReference type="FunFam" id="3.10.110.10:FF:000014">
    <property type="entry name" value="Baculoviral IAP repeat-containing protein 6"/>
    <property type="match status" value="1"/>
</dbReference>
<dbReference type="PROSITE" id="PS50127">
    <property type="entry name" value="UBC_2"/>
    <property type="match status" value="1"/>
</dbReference>
<dbReference type="SUPFAM" id="SSF48371">
    <property type="entry name" value="ARM repeat"/>
    <property type="match status" value="1"/>
</dbReference>
<evidence type="ECO:0000256" key="1">
    <source>
        <dbReference type="ARBA" id="ARBA00022679"/>
    </source>
</evidence>
<name>A0AAD4RAX8_9BILA</name>
<dbReference type="CDD" id="cd23810">
    <property type="entry name" value="UBCc_BIRC6"/>
    <property type="match status" value="1"/>
</dbReference>
<dbReference type="Gene3D" id="3.10.110.10">
    <property type="entry name" value="Ubiquitin Conjugating Enzyme"/>
    <property type="match status" value="1"/>
</dbReference>
<dbReference type="Pfam" id="PF00179">
    <property type="entry name" value="UQ_con"/>
    <property type="match status" value="1"/>
</dbReference>
<feature type="region of interest" description="Disordered" evidence="3">
    <location>
        <begin position="515"/>
        <end position="536"/>
    </location>
</feature>
<dbReference type="GO" id="GO:0005634">
    <property type="term" value="C:nucleus"/>
    <property type="evidence" value="ECO:0007669"/>
    <property type="project" value="TreeGrafter"/>
</dbReference>
<feature type="compositionally biased region" description="Polar residues" evidence="3">
    <location>
        <begin position="2547"/>
        <end position="2569"/>
    </location>
</feature>